<keyword evidence="1" id="KW-0560">Oxidoreductase</keyword>
<dbReference type="Proteomes" id="UP000217199">
    <property type="component" value="Unassembled WGS sequence"/>
</dbReference>
<reference evidence="3 4" key="1">
    <citation type="journal article" date="2017" name="Mol. Ecol.">
        <title>Comparative and population genomic landscape of Phellinus noxius: A hypervariable fungus causing root rot in trees.</title>
        <authorList>
            <person name="Chung C.L."/>
            <person name="Lee T.J."/>
            <person name="Akiba M."/>
            <person name="Lee H.H."/>
            <person name="Kuo T.H."/>
            <person name="Liu D."/>
            <person name="Ke H.M."/>
            <person name="Yokoi T."/>
            <person name="Roa M.B."/>
            <person name="Lu M.J."/>
            <person name="Chang Y.Y."/>
            <person name="Ann P.J."/>
            <person name="Tsai J.N."/>
            <person name="Chen C.Y."/>
            <person name="Tzean S.S."/>
            <person name="Ota Y."/>
            <person name="Hattori T."/>
            <person name="Sahashi N."/>
            <person name="Liou R.F."/>
            <person name="Kikuchi T."/>
            <person name="Tsai I.J."/>
        </authorList>
    </citation>
    <scope>NUCLEOTIDE SEQUENCE [LARGE SCALE GENOMIC DNA]</scope>
    <source>
        <strain evidence="3 4">FFPRI411160</strain>
    </source>
</reference>
<sequence length="351" mass="38525">MSTLEKIPTRRLGSNGPAVSSIGLGTMGIGAFYGKTDEGAAYKALTHAADRGMTFWDCADIYGTTELTLGKWFKETGRRSEIFLATKFGSRDPEGKFGGGKPISTPSYIRFALDRSLKRLGVESIDLYYQHRVDPNVPIEIVLEALREPLDKGQIKWIGLSECSAETLKRAKKVPGVGDKVIAAQMELSPFSLDIEKNGFAKVAKELGVAIVAYSPLGRGMVSGRYRSRDAFGEGDFRLSLPRFSEENFPKNVLLADKLKTIADKHNATPSQITLAWILAEGEYYVPIPGCRSSERVEENAKGAEIKLSTEDVKTIRELSEAADIQGYDRLDDIDIGIDIGIDVCIRLSSF</sequence>
<dbReference type="PANTHER" id="PTHR43625">
    <property type="entry name" value="AFLATOXIN B1 ALDEHYDE REDUCTASE"/>
    <property type="match status" value="1"/>
</dbReference>
<accession>A0A286UJS4</accession>
<proteinExistence type="predicted"/>
<dbReference type="SUPFAM" id="SSF51430">
    <property type="entry name" value="NAD(P)-linked oxidoreductase"/>
    <property type="match status" value="1"/>
</dbReference>
<name>A0A286UJS4_9AGAM</name>
<dbReference type="InParanoid" id="A0A286UJS4"/>
<organism evidence="3 4">
    <name type="scientific">Pyrrhoderma noxium</name>
    <dbReference type="NCBI Taxonomy" id="2282107"/>
    <lineage>
        <taxon>Eukaryota</taxon>
        <taxon>Fungi</taxon>
        <taxon>Dikarya</taxon>
        <taxon>Basidiomycota</taxon>
        <taxon>Agaricomycotina</taxon>
        <taxon>Agaricomycetes</taxon>
        <taxon>Hymenochaetales</taxon>
        <taxon>Hymenochaetaceae</taxon>
        <taxon>Pyrrhoderma</taxon>
    </lineage>
</organism>
<dbReference type="Gene3D" id="3.20.20.100">
    <property type="entry name" value="NADP-dependent oxidoreductase domain"/>
    <property type="match status" value="1"/>
</dbReference>
<evidence type="ECO:0000259" key="2">
    <source>
        <dbReference type="Pfam" id="PF00248"/>
    </source>
</evidence>
<dbReference type="InterPro" id="IPR023210">
    <property type="entry name" value="NADP_OxRdtase_dom"/>
</dbReference>
<dbReference type="PRINTS" id="PR00069">
    <property type="entry name" value="ALDKETRDTASE"/>
</dbReference>
<dbReference type="GO" id="GO:0016491">
    <property type="term" value="F:oxidoreductase activity"/>
    <property type="evidence" value="ECO:0007669"/>
    <property type="project" value="UniProtKB-KW"/>
</dbReference>
<evidence type="ECO:0000256" key="1">
    <source>
        <dbReference type="ARBA" id="ARBA00023002"/>
    </source>
</evidence>
<dbReference type="FunCoup" id="A0A286UJS4">
    <property type="interactions" value="274"/>
</dbReference>
<dbReference type="InterPro" id="IPR020471">
    <property type="entry name" value="AKR"/>
</dbReference>
<feature type="domain" description="NADP-dependent oxidoreductase" evidence="2">
    <location>
        <begin position="22"/>
        <end position="320"/>
    </location>
</feature>
<protein>
    <submittedName>
        <fullName evidence="3">Aldo keto reductase</fullName>
    </submittedName>
</protein>
<keyword evidence="4" id="KW-1185">Reference proteome</keyword>
<gene>
    <name evidence="3" type="ORF">PNOK_0470300</name>
</gene>
<dbReference type="Pfam" id="PF00248">
    <property type="entry name" value="Aldo_ket_red"/>
    <property type="match status" value="1"/>
</dbReference>
<comment type="caution">
    <text evidence="3">The sequence shown here is derived from an EMBL/GenBank/DDBJ whole genome shotgun (WGS) entry which is preliminary data.</text>
</comment>
<dbReference type="AlphaFoldDB" id="A0A286UJS4"/>
<dbReference type="GO" id="GO:0005737">
    <property type="term" value="C:cytoplasm"/>
    <property type="evidence" value="ECO:0007669"/>
    <property type="project" value="TreeGrafter"/>
</dbReference>
<dbReference type="InterPro" id="IPR050791">
    <property type="entry name" value="Aldo-Keto_reductase"/>
</dbReference>
<dbReference type="STRING" id="2282107.A0A286UJS4"/>
<evidence type="ECO:0000313" key="4">
    <source>
        <dbReference type="Proteomes" id="UP000217199"/>
    </source>
</evidence>
<dbReference type="EMBL" id="NBII01000004">
    <property type="protein sequence ID" value="PAV19769.1"/>
    <property type="molecule type" value="Genomic_DNA"/>
</dbReference>
<dbReference type="InterPro" id="IPR036812">
    <property type="entry name" value="NAD(P)_OxRdtase_dom_sf"/>
</dbReference>
<dbReference type="OrthoDB" id="37537at2759"/>
<dbReference type="PANTHER" id="PTHR43625:SF40">
    <property type="entry name" value="ALDO-KETO REDUCTASE YAKC [NADP(+)]"/>
    <property type="match status" value="1"/>
</dbReference>
<evidence type="ECO:0000313" key="3">
    <source>
        <dbReference type="EMBL" id="PAV19769.1"/>
    </source>
</evidence>